<dbReference type="RefSeq" id="XP_070888760.1">
    <property type="nucleotide sequence ID" value="XM_071028479.1"/>
</dbReference>
<accession>A0ABR4LZ24</accession>
<dbReference type="Proteomes" id="UP001610432">
    <property type="component" value="Unassembled WGS sequence"/>
</dbReference>
<name>A0ABR4LZ24_9EURO</name>
<evidence type="ECO:0000313" key="1">
    <source>
        <dbReference type="EMBL" id="KAL2869781.1"/>
    </source>
</evidence>
<organism evidence="1 2">
    <name type="scientific">Aspergillus lucknowensis</name>
    <dbReference type="NCBI Taxonomy" id="176173"/>
    <lineage>
        <taxon>Eukaryota</taxon>
        <taxon>Fungi</taxon>
        <taxon>Dikarya</taxon>
        <taxon>Ascomycota</taxon>
        <taxon>Pezizomycotina</taxon>
        <taxon>Eurotiomycetes</taxon>
        <taxon>Eurotiomycetidae</taxon>
        <taxon>Eurotiales</taxon>
        <taxon>Aspergillaceae</taxon>
        <taxon>Aspergillus</taxon>
        <taxon>Aspergillus subgen. Nidulantes</taxon>
    </lineage>
</organism>
<dbReference type="EMBL" id="JBFXLQ010000008">
    <property type="protein sequence ID" value="KAL2869781.1"/>
    <property type="molecule type" value="Genomic_DNA"/>
</dbReference>
<keyword evidence="2" id="KW-1185">Reference proteome</keyword>
<sequence>MSASVVVEPQLAVLYIVAEYGVKKIDDASSPSYFSDQYILAIPNTLCLIKLPSTSTTMALTLLPYQHQNYDTLPDIMDAGRDVERSGALDTLDATIGQLFVKYGLERELGLILLHNHFPLNEAEKLVQFGNAAVPWDTTSADSELENIIPSAWRFVSDGLAPYEFRYSNPTRGQLFKLSLEKHETFLGELKAALTNANLIDILGLCTLDEQDINAPPTIEFTSGRANITLDVDIDWDPREEGGYIEAVWQFGSTKGEEFHWLSNRPLWRAGCLQEV</sequence>
<gene>
    <name evidence="1" type="ORF">BJX67DRAFT_346962</name>
</gene>
<protein>
    <submittedName>
        <fullName evidence="1">Uncharacterized protein</fullName>
    </submittedName>
</protein>
<proteinExistence type="predicted"/>
<dbReference type="GeneID" id="98143551"/>
<comment type="caution">
    <text evidence="1">The sequence shown here is derived from an EMBL/GenBank/DDBJ whole genome shotgun (WGS) entry which is preliminary data.</text>
</comment>
<evidence type="ECO:0000313" key="2">
    <source>
        <dbReference type="Proteomes" id="UP001610432"/>
    </source>
</evidence>
<reference evidence="1 2" key="1">
    <citation type="submission" date="2024-07" db="EMBL/GenBank/DDBJ databases">
        <title>Section-level genome sequencing and comparative genomics of Aspergillus sections Usti and Cavernicolus.</title>
        <authorList>
            <consortium name="Lawrence Berkeley National Laboratory"/>
            <person name="Nybo J.L."/>
            <person name="Vesth T.C."/>
            <person name="Theobald S."/>
            <person name="Frisvad J.C."/>
            <person name="Larsen T.O."/>
            <person name="Kjaerboelling I."/>
            <person name="Rothschild-Mancinelli K."/>
            <person name="Lyhne E.K."/>
            <person name="Kogle M.E."/>
            <person name="Barry K."/>
            <person name="Clum A."/>
            <person name="Na H."/>
            <person name="Ledsgaard L."/>
            <person name="Lin J."/>
            <person name="Lipzen A."/>
            <person name="Kuo A."/>
            <person name="Riley R."/>
            <person name="Mondo S."/>
            <person name="Labutti K."/>
            <person name="Haridas S."/>
            <person name="Pangalinan J."/>
            <person name="Salamov A.A."/>
            <person name="Simmons B.A."/>
            <person name="Magnuson J.K."/>
            <person name="Chen J."/>
            <person name="Drula E."/>
            <person name="Henrissat B."/>
            <person name="Wiebenga A."/>
            <person name="Lubbers R.J."/>
            <person name="Gomes A.C."/>
            <person name="Macurrencykelacurrency M.R."/>
            <person name="Stajich J."/>
            <person name="Grigoriev I.V."/>
            <person name="Mortensen U.H."/>
            <person name="De Vries R.P."/>
            <person name="Baker S.E."/>
            <person name="Andersen M.R."/>
        </authorList>
    </citation>
    <scope>NUCLEOTIDE SEQUENCE [LARGE SCALE GENOMIC DNA]</scope>
    <source>
        <strain evidence="1 2">CBS 449.75</strain>
    </source>
</reference>